<dbReference type="Pfam" id="PF00400">
    <property type="entry name" value="WD40"/>
    <property type="match status" value="7"/>
</dbReference>
<name>A0AA36N5P0_9DINO</name>
<dbReference type="CDD" id="cd17039">
    <property type="entry name" value="Ubl_ubiquitin_like"/>
    <property type="match status" value="1"/>
</dbReference>
<dbReference type="Proteomes" id="UP001178507">
    <property type="component" value="Unassembled WGS sequence"/>
</dbReference>
<keyword evidence="2" id="KW-0677">Repeat</keyword>
<feature type="region of interest" description="Disordered" evidence="4">
    <location>
        <begin position="507"/>
        <end position="554"/>
    </location>
</feature>
<dbReference type="PRINTS" id="PR00320">
    <property type="entry name" value="GPROTEINBRPT"/>
</dbReference>
<reference evidence="5" key="1">
    <citation type="submission" date="2023-08" db="EMBL/GenBank/DDBJ databases">
        <authorList>
            <person name="Chen Y."/>
            <person name="Shah S."/>
            <person name="Dougan E. K."/>
            <person name="Thang M."/>
            <person name="Chan C."/>
        </authorList>
    </citation>
    <scope>NUCLEOTIDE SEQUENCE</scope>
</reference>
<dbReference type="InterPro" id="IPR001623">
    <property type="entry name" value="DnaJ_domain"/>
</dbReference>
<dbReference type="InterPro" id="IPR020472">
    <property type="entry name" value="WD40_PAC1"/>
</dbReference>
<gene>
    <name evidence="5" type="ORF">EVOR1521_LOCUS15857</name>
</gene>
<feature type="region of interest" description="Disordered" evidence="4">
    <location>
        <begin position="612"/>
        <end position="638"/>
    </location>
</feature>
<dbReference type="SUPFAM" id="SSF50978">
    <property type="entry name" value="WD40 repeat-like"/>
    <property type="match status" value="1"/>
</dbReference>
<feature type="repeat" description="WD" evidence="3">
    <location>
        <begin position="1020"/>
        <end position="1061"/>
    </location>
</feature>
<dbReference type="PANTHER" id="PTHR19848">
    <property type="entry name" value="WD40 REPEAT PROTEIN"/>
    <property type="match status" value="1"/>
</dbReference>
<evidence type="ECO:0000256" key="2">
    <source>
        <dbReference type="ARBA" id="ARBA00022737"/>
    </source>
</evidence>
<accession>A0AA36N5P0</accession>
<evidence type="ECO:0000256" key="4">
    <source>
        <dbReference type="SAM" id="MobiDB-lite"/>
    </source>
</evidence>
<dbReference type="PROSITE" id="PS50082">
    <property type="entry name" value="WD_REPEATS_2"/>
    <property type="match status" value="6"/>
</dbReference>
<dbReference type="Gene3D" id="2.130.10.10">
    <property type="entry name" value="YVTN repeat-like/Quinoprotein amine dehydrogenase"/>
    <property type="match status" value="3"/>
</dbReference>
<dbReference type="EMBL" id="CAUJNA010002068">
    <property type="protein sequence ID" value="CAJ1390427.1"/>
    <property type="molecule type" value="Genomic_DNA"/>
</dbReference>
<feature type="region of interest" description="Disordered" evidence="4">
    <location>
        <begin position="18"/>
        <end position="121"/>
    </location>
</feature>
<dbReference type="CDD" id="cd06257">
    <property type="entry name" value="DnaJ"/>
    <property type="match status" value="1"/>
</dbReference>
<dbReference type="Gene3D" id="1.10.287.110">
    <property type="entry name" value="DnaJ domain"/>
    <property type="match status" value="1"/>
</dbReference>
<dbReference type="SMART" id="SM00320">
    <property type="entry name" value="WD40"/>
    <property type="match status" value="7"/>
</dbReference>
<dbReference type="InterPro" id="IPR036322">
    <property type="entry name" value="WD40_repeat_dom_sf"/>
</dbReference>
<dbReference type="CDD" id="cd00200">
    <property type="entry name" value="WD40"/>
    <property type="match status" value="1"/>
</dbReference>
<evidence type="ECO:0000313" key="5">
    <source>
        <dbReference type="EMBL" id="CAJ1390427.1"/>
    </source>
</evidence>
<dbReference type="InterPro" id="IPR015943">
    <property type="entry name" value="WD40/YVTN_repeat-like_dom_sf"/>
</dbReference>
<feature type="repeat" description="WD" evidence="3">
    <location>
        <begin position="937"/>
        <end position="978"/>
    </location>
</feature>
<sequence length="1122" mass="122789">MDFELRRRVAALEARERAEKQRLKLEQEEAQERRRQQEAFERTLQEQIERELKEHHEREALEAEEQAAKEREAQREMEERALRRKEQQAQEEERSRQLEEQRLAREGQRLEEQERHWAEQEAEEPCRRCPYFYHARGMTSSQKRRASQQCSLRASEALQVARTPMFRLLLELLLLLPLSGSHKVGQFRAGLRDAQVPAAPGPAPGPAIKIMDPTDPPPSFEKRILDAAPAPAPAPMPGPQPTTLPPEPRLMPSLSDGKWIFVNGDEGVKAQSFQNSMWFYDQRSALGAEPSTKEVALEMLMPSLTEGQWKYVNDDGTAKVMPEEDVVLSPVDLAASPAPAPAPGAVAPVPAPAPAPAGALSSQCSSLMASGKSFVKCKDVRAAPAEGGPGRLVGCHCGAWAARCPLQACEVQKAWEGPSCLQSAASDLGFVGISHSRQELPESALPQPMERFKERSISLCMFWLPEPQPQLAKPQRPIPPSPAPAPAPVPAPVGAVPMPAPAPVGAPAPIQMTKIPDHLRPPQAASPALAPAPAPAPAPAGNLEWGVGRGGVGGFARERRRVDDYARDRHRQFEEWERTFAAERLRFASEAEFCAAARRKKAKVDARADEQFYASQRAPPREPAVPVPEGPTGNSLGSEERGLLKELQSVQSASKDLQKAKVKDLLIRWHPDKNPDCQEKAKQVFQFLQQSAPRVGSKPINFDSGEALRLQEKGIRKTPIGTRPRSRNGGCSASETFASGVRKWGKDARGAVLALHVCSAVEGQRICSVTALPCDTVAVLRQKLTRQLGQVRRFRLLAGCCMLSGSMTLEEASLCDGCCLQLVWQTGEVFATASTDTTAALWSMETGERVQHFAGHDDQVMWLNFSLDGQLMATASTDRTAKVWCADSGECLLTLRGHKGPVFSVAFSPDARMLATCSHDKEIKIWSVALGHCLLSLKGHSKQIFSVAWARDGQTLASSSDDATIRLWSVASQSCSQVIYGHTGAVYSASISNDSRQLVSASEDKSAKLWSLTDGLLRHSLMHEEWVRHAAFSPDSLKVITSVSDNTAIIWDAGAGTSLMVLHGHTDWIRTACFSDDGRYVATASKDACAKVWRLDGSCVLSVTGHNQWVRCVAFVPSGQQP</sequence>
<dbReference type="InterPro" id="IPR036869">
    <property type="entry name" value="J_dom_sf"/>
</dbReference>
<dbReference type="AlphaFoldDB" id="A0AA36N5P0"/>
<proteinExistence type="predicted"/>
<dbReference type="PANTHER" id="PTHR19848:SF8">
    <property type="entry name" value="F-BOX AND WD REPEAT DOMAIN CONTAINING 7"/>
    <property type="match status" value="1"/>
</dbReference>
<feature type="repeat" description="WD" evidence="3">
    <location>
        <begin position="979"/>
        <end position="1020"/>
    </location>
</feature>
<dbReference type="InterPro" id="IPR001680">
    <property type="entry name" value="WD40_rpt"/>
</dbReference>
<protein>
    <submittedName>
        <fullName evidence="5">Uncharacterized protein</fullName>
    </submittedName>
</protein>
<dbReference type="SUPFAM" id="SSF54236">
    <property type="entry name" value="Ubiquitin-like"/>
    <property type="match status" value="1"/>
</dbReference>
<evidence type="ECO:0000256" key="3">
    <source>
        <dbReference type="PROSITE-ProRule" id="PRU00221"/>
    </source>
</evidence>
<evidence type="ECO:0000256" key="1">
    <source>
        <dbReference type="ARBA" id="ARBA00022574"/>
    </source>
</evidence>
<comment type="caution">
    <text evidence="5">The sequence shown here is derived from an EMBL/GenBank/DDBJ whole genome shotgun (WGS) entry which is preliminary data.</text>
</comment>
<keyword evidence="1 3" id="KW-0853">WD repeat</keyword>
<keyword evidence="6" id="KW-1185">Reference proteome</keyword>
<feature type="repeat" description="WD" evidence="3">
    <location>
        <begin position="1062"/>
        <end position="1096"/>
    </location>
</feature>
<dbReference type="PROSITE" id="PS50294">
    <property type="entry name" value="WD_REPEATS_REGION"/>
    <property type="match status" value="5"/>
</dbReference>
<feature type="repeat" description="WD" evidence="3">
    <location>
        <begin position="853"/>
        <end position="894"/>
    </location>
</feature>
<feature type="repeat" description="WD" evidence="3">
    <location>
        <begin position="895"/>
        <end position="936"/>
    </location>
</feature>
<evidence type="ECO:0000313" key="6">
    <source>
        <dbReference type="Proteomes" id="UP001178507"/>
    </source>
</evidence>
<dbReference type="InterPro" id="IPR029071">
    <property type="entry name" value="Ubiquitin-like_domsf"/>
</dbReference>
<organism evidence="5 6">
    <name type="scientific">Effrenium voratum</name>
    <dbReference type="NCBI Taxonomy" id="2562239"/>
    <lineage>
        <taxon>Eukaryota</taxon>
        <taxon>Sar</taxon>
        <taxon>Alveolata</taxon>
        <taxon>Dinophyceae</taxon>
        <taxon>Suessiales</taxon>
        <taxon>Symbiodiniaceae</taxon>
        <taxon>Effrenium</taxon>
    </lineage>
</organism>